<evidence type="ECO:0000313" key="3">
    <source>
        <dbReference type="Proteomes" id="UP000321534"/>
    </source>
</evidence>
<feature type="transmembrane region" description="Helical" evidence="1">
    <location>
        <begin position="21"/>
        <end position="39"/>
    </location>
</feature>
<keyword evidence="1" id="KW-0812">Transmembrane</keyword>
<dbReference type="OrthoDB" id="4869754at2"/>
<keyword evidence="1" id="KW-0472">Membrane</keyword>
<organism evidence="2 3">
    <name type="scientific">Terrabacter aerolatus</name>
    <dbReference type="NCBI Taxonomy" id="422442"/>
    <lineage>
        <taxon>Bacteria</taxon>
        <taxon>Bacillati</taxon>
        <taxon>Actinomycetota</taxon>
        <taxon>Actinomycetes</taxon>
        <taxon>Micrococcales</taxon>
        <taxon>Intrasporangiaceae</taxon>
        <taxon>Terrabacter</taxon>
    </lineage>
</organism>
<evidence type="ECO:0000313" key="2">
    <source>
        <dbReference type="EMBL" id="GEO30382.1"/>
    </source>
</evidence>
<dbReference type="RefSeq" id="WP_147066300.1">
    <property type="nucleotide sequence ID" value="NZ_BAAARO010000016.1"/>
</dbReference>
<feature type="transmembrane region" description="Helical" evidence="1">
    <location>
        <begin position="91"/>
        <end position="112"/>
    </location>
</feature>
<feature type="transmembrane region" description="Helical" evidence="1">
    <location>
        <begin position="45"/>
        <end position="70"/>
    </location>
</feature>
<comment type="caution">
    <text evidence="2">The sequence shown here is derived from an EMBL/GenBank/DDBJ whole genome shotgun (WGS) entry which is preliminary data.</text>
</comment>
<protein>
    <recommendedName>
        <fullName evidence="4">Integral membrane protein</fullName>
    </recommendedName>
</protein>
<reference evidence="2 3" key="1">
    <citation type="submission" date="2019-07" db="EMBL/GenBank/DDBJ databases">
        <title>Whole genome shotgun sequence of Terrabacter aerolatus NBRC 106305.</title>
        <authorList>
            <person name="Hosoyama A."/>
            <person name="Uohara A."/>
            <person name="Ohji S."/>
            <person name="Ichikawa N."/>
        </authorList>
    </citation>
    <scope>NUCLEOTIDE SEQUENCE [LARGE SCALE GENOMIC DNA]</scope>
    <source>
        <strain evidence="2 3">NBRC 106305</strain>
    </source>
</reference>
<sequence length="167" mass="17328">MADTTADRAARLIARRNPSGLLYGAIITGAVMSATAGHAPSTVRVVVASVFVLVVYWLADVYVRAFADQFDHGRSPLPRRLLLAARHESRVLLGGVPAVVLALVASILGAGTELAVDLALWLTVVELGAVGYLAARLVGADRRAAVGESLAAALLGLGMVLAKTLLH</sequence>
<dbReference type="Proteomes" id="UP000321534">
    <property type="component" value="Unassembled WGS sequence"/>
</dbReference>
<keyword evidence="3" id="KW-1185">Reference proteome</keyword>
<keyword evidence="1" id="KW-1133">Transmembrane helix</keyword>
<dbReference type="EMBL" id="BJYX01000010">
    <property type="protein sequence ID" value="GEO30382.1"/>
    <property type="molecule type" value="Genomic_DNA"/>
</dbReference>
<feature type="transmembrane region" description="Helical" evidence="1">
    <location>
        <begin position="150"/>
        <end position="166"/>
    </location>
</feature>
<name>A0A512D1P0_9MICO</name>
<proteinExistence type="predicted"/>
<evidence type="ECO:0008006" key="4">
    <source>
        <dbReference type="Google" id="ProtNLM"/>
    </source>
</evidence>
<evidence type="ECO:0000256" key="1">
    <source>
        <dbReference type="SAM" id="Phobius"/>
    </source>
</evidence>
<dbReference type="AlphaFoldDB" id="A0A512D1P0"/>
<feature type="transmembrane region" description="Helical" evidence="1">
    <location>
        <begin position="118"/>
        <end position="138"/>
    </location>
</feature>
<accession>A0A512D1P0</accession>
<gene>
    <name evidence="2" type="ORF">TAE01_21920</name>
</gene>